<dbReference type="EMBL" id="CAWYQH010000090">
    <property type="protein sequence ID" value="CAK8682043.1"/>
    <property type="molecule type" value="Genomic_DNA"/>
</dbReference>
<feature type="chain" id="PRO_5047042484" description="VWFA domain-containing protein" evidence="3">
    <location>
        <begin position="20"/>
        <end position="283"/>
    </location>
</feature>
<dbReference type="PANTHER" id="PTHR24020">
    <property type="entry name" value="COLLAGEN ALPHA"/>
    <property type="match status" value="1"/>
</dbReference>
<comment type="caution">
    <text evidence="6">The sequence shown here is derived from an EMBL/GenBank/DDBJ whole genome shotgun (WGS) entry which is preliminary data.</text>
</comment>
<evidence type="ECO:0000313" key="6">
    <source>
        <dbReference type="EMBL" id="CAK8682043.1"/>
    </source>
</evidence>
<dbReference type="InterPro" id="IPR035976">
    <property type="entry name" value="Sushi/SCR/CCP_sf"/>
</dbReference>
<gene>
    <name evidence="6" type="ORF">CVLEPA_LOCUS12261</name>
</gene>
<dbReference type="PROSITE" id="PS50234">
    <property type="entry name" value="VWFA"/>
    <property type="match status" value="1"/>
</dbReference>
<dbReference type="InterPro" id="IPR002035">
    <property type="entry name" value="VWF_A"/>
</dbReference>
<protein>
    <recommendedName>
        <fullName evidence="8">VWFA domain-containing protein</fullName>
    </recommendedName>
</protein>
<accession>A0ABP0FQZ3</accession>
<keyword evidence="7" id="KW-1185">Reference proteome</keyword>
<dbReference type="SUPFAM" id="SSF53300">
    <property type="entry name" value="vWA-like"/>
    <property type="match status" value="1"/>
</dbReference>
<dbReference type="InterPro" id="IPR036465">
    <property type="entry name" value="vWFA_dom_sf"/>
</dbReference>
<dbReference type="PANTHER" id="PTHR24020:SF20">
    <property type="entry name" value="PH DOMAIN-CONTAINING PROTEIN"/>
    <property type="match status" value="1"/>
</dbReference>
<keyword evidence="1" id="KW-1015">Disulfide bond</keyword>
<feature type="domain" description="VWFA" evidence="4">
    <location>
        <begin position="91"/>
        <end position="275"/>
    </location>
</feature>
<sequence>MKIALTIALIISTSYFVRAITCPDEGFFYNGIAYCTDGNFAGSVCVYTCDEVQGFVLEPPEVTTNQCLNDSTWSLPRPCCAATCSPPVNFDCVIVIDSSSSLGDYGFGLIKDFVKLFVDLIELSANASRVGVFRYNRKVDTRSQIDLRDYAGDVNGLKEAIDRIPYDGRGTRTGQALYHARDVLLAEAFGSRPGVRSIILLITDGRSQDDVGRISQQLREEGIVVIVIAVFGPWYYFDEQLLEIATRPENIINTGGEWEVGSLNVNLFGQVLDRLCVEECLEV</sequence>
<dbReference type="InterPro" id="IPR000436">
    <property type="entry name" value="Sushi_SCR_CCP_dom"/>
</dbReference>
<feature type="domain" description="Sushi" evidence="5">
    <location>
        <begin position="20"/>
        <end position="82"/>
    </location>
</feature>
<dbReference type="InterPro" id="IPR050525">
    <property type="entry name" value="ECM_Assembly_Org"/>
</dbReference>
<keyword evidence="3" id="KW-0732">Signal</keyword>
<evidence type="ECO:0000313" key="7">
    <source>
        <dbReference type="Proteomes" id="UP001642483"/>
    </source>
</evidence>
<evidence type="ECO:0000256" key="2">
    <source>
        <dbReference type="PROSITE-ProRule" id="PRU00302"/>
    </source>
</evidence>
<dbReference type="PRINTS" id="PR00453">
    <property type="entry name" value="VWFADOMAIN"/>
</dbReference>
<evidence type="ECO:0008006" key="8">
    <source>
        <dbReference type="Google" id="ProtNLM"/>
    </source>
</evidence>
<proteinExistence type="predicted"/>
<evidence type="ECO:0000256" key="1">
    <source>
        <dbReference type="ARBA" id="ARBA00023157"/>
    </source>
</evidence>
<dbReference type="Proteomes" id="UP001642483">
    <property type="component" value="Unassembled WGS sequence"/>
</dbReference>
<comment type="caution">
    <text evidence="2">Lacks conserved residue(s) required for the propagation of feature annotation.</text>
</comment>
<dbReference type="Gene3D" id="2.10.70.10">
    <property type="entry name" value="Complement Module, domain 1"/>
    <property type="match status" value="1"/>
</dbReference>
<organism evidence="6 7">
    <name type="scientific">Clavelina lepadiformis</name>
    <name type="common">Light-bulb sea squirt</name>
    <name type="synonym">Ascidia lepadiformis</name>
    <dbReference type="NCBI Taxonomy" id="159417"/>
    <lineage>
        <taxon>Eukaryota</taxon>
        <taxon>Metazoa</taxon>
        <taxon>Chordata</taxon>
        <taxon>Tunicata</taxon>
        <taxon>Ascidiacea</taxon>
        <taxon>Aplousobranchia</taxon>
        <taxon>Clavelinidae</taxon>
        <taxon>Clavelina</taxon>
    </lineage>
</organism>
<keyword evidence="2" id="KW-0768">Sushi</keyword>
<reference evidence="6 7" key="1">
    <citation type="submission" date="2024-02" db="EMBL/GenBank/DDBJ databases">
        <authorList>
            <person name="Daric V."/>
            <person name="Darras S."/>
        </authorList>
    </citation>
    <scope>NUCLEOTIDE SEQUENCE [LARGE SCALE GENOMIC DNA]</scope>
</reference>
<dbReference type="Gene3D" id="3.40.50.410">
    <property type="entry name" value="von Willebrand factor, type A domain"/>
    <property type="match status" value="1"/>
</dbReference>
<dbReference type="SUPFAM" id="SSF57535">
    <property type="entry name" value="Complement control module/SCR domain"/>
    <property type="match status" value="1"/>
</dbReference>
<dbReference type="CDD" id="cd00033">
    <property type="entry name" value="CCP"/>
    <property type="match status" value="1"/>
</dbReference>
<name>A0ABP0FQZ3_CLALP</name>
<dbReference type="Pfam" id="PF00092">
    <property type="entry name" value="VWA"/>
    <property type="match status" value="1"/>
</dbReference>
<evidence type="ECO:0000256" key="3">
    <source>
        <dbReference type="SAM" id="SignalP"/>
    </source>
</evidence>
<evidence type="ECO:0000259" key="4">
    <source>
        <dbReference type="PROSITE" id="PS50234"/>
    </source>
</evidence>
<feature type="signal peptide" evidence="3">
    <location>
        <begin position="1"/>
        <end position="19"/>
    </location>
</feature>
<evidence type="ECO:0000259" key="5">
    <source>
        <dbReference type="PROSITE" id="PS50923"/>
    </source>
</evidence>
<dbReference type="PROSITE" id="PS50923">
    <property type="entry name" value="SUSHI"/>
    <property type="match status" value="1"/>
</dbReference>
<dbReference type="SMART" id="SM00327">
    <property type="entry name" value="VWA"/>
    <property type="match status" value="1"/>
</dbReference>